<organism evidence="2 3">
    <name type="scientific">Limnochorda pilosa</name>
    <dbReference type="NCBI Taxonomy" id="1555112"/>
    <lineage>
        <taxon>Bacteria</taxon>
        <taxon>Bacillati</taxon>
        <taxon>Bacillota</taxon>
        <taxon>Limnochordia</taxon>
        <taxon>Limnochordales</taxon>
        <taxon>Limnochordaceae</taxon>
        <taxon>Limnochorda</taxon>
    </lineage>
</organism>
<evidence type="ECO:0000313" key="3">
    <source>
        <dbReference type="Proteomes" id="UP000065807"/>
    </source>
</evidence>
<reference evidence="3" key="1">
    <citation type="submission" date="2015-07" db="EMBL/GenBank/DDBJ databases">
        <title>Complete genome sequence and phylogenetic analysis of Limnochorda pilosa.</title>
        <authorList>
            <person name="Watanabe M."/>
            <person name="Kojima H."/>
            <person name="Fukui M."/>
        </authorList>
    </citation>
    <scope>NUCLEOTIDE SEQUENCE [LARGE SCALE GENOMIC DNA]</scope>
    <source>
        <strain evidence="3">HC45</strain>
    </source>
</reference>
<dbReference type="KEGG" id="lpil:LIP_1437"/>
<evidence type="ECO:0000259" key="1">
    <source>
        <dbReference type="Pfam" id="PF09413"/>
    </source>
</evidence>
<dbReference type="EMBL" id="AP014924">
    <property type="protein sequence ID" value="BAS27286.1"/>
    <property type="molecule type" value="Genomic_DNA"/>
</dbReference>
<dbReference type="Proteomes" id="UP000065807">
    <property type="component" value="Chromosome"/>
</dbReference>
<proteinExistence type="predicted"/>
<gene>
    <name evidence="2" type="ORF">LIP_1437</name>
</gene>
<dbReference type="OrthoDB" id="1684603at2"/>
<dbReference type="RefSeq" id="WP_068135935.1">
    <property type="nucleotide sequence ID" value="NZ_AP014924.1"/>
</dbReference>
<sequence length="67" mass="7455">MWTVVYIAPNRPLAEMIKELLENEGVLTMLRPLGVPHMGDSANVEILVPEAEVEEAQEILNQVIGRS</sequence>
<protein>
    <recommendedName>
        <fullName evidence="1">DUF2007 domain-containing protein</fullName>
    </recommendedName>
</protein>
<dbReference type="InterPro" id="IPR018551">
    <property type="entry name" value="DUF2007"/>
</dbReference>
<dbReference type="AlphaFoldDB" id="A0A0K2SJJ8"/>
<dbReference type="PATRIC" id="fig|1555112.3.peg.1473"/>
<keyword evidence="3" id="KW-1185">Reference proteome</keyword>
<dbReference type="STRING" id="1555112.LIP_1437"/>
<feature type="domain" description="DUF2007" evidence="1">
    <location>
        <begin position="5"/>
        <end position="62"/>
    </location>
</feature>
<accession>A0A0K2SJJ8</accession>
<evidence type="ECO:0000313" key="2">
    <source>
        <dbReference type="EMBL" id="BAS27286.1"/>
    </source>
</evidence>
<reference evidence="3" key="2">
    <citation type="journal article" date="2016" name="Int. J. Syst. Evol. Microbiol.">
        <title>Complete genome sequence and cell structure of Limnochorda pilosa, a Gram-negative spore-former within the phylum Firmicutes.</title>
        <authorList>
            <person name="Watanabe M."/>
            <person name="Kojima H."/>
            <person name="Fukui M."/>
        </authorList>
    </citation>
    <scope>NUCLEOTIDE SEQUENCE [LARGE SCALE GENOMIC DNA]</scope>
    <source>
        <strain evidence="3">HC45</strain>
    </source>
</reference>
<dbReference type="Pfam" id="PF09413">
    <property type="entry name" value="DUF2007"/>
    <property type="match status" value="1"/>
</dbReference>
<name>A0A0K2SJJ8_LIMPI</name>